<feature type="transmembrane region" description="Helical" evidence="11">
    <location>
        <begin position="1186"/>
        <end position="1205"/>
    </location>
</feature>
<comment type="subcellular location">
    <subcellularLocation>
        <location evidence="1">Cell membrane</location>
        <topology evidence="1">Multi-pass membrane protein</topology>
    </subcellularLocation>
</comment>
<feature type="compositionally biased region" description="Polar residues" evidence="10">
    <location>
        <begin position="1"/>
        <end position="19"/>
    </location>
</feature>
<evidence type="ECO:0000256" key="4">
    <source>
        <dbReference type="ARBA" id="ARBA00022475"/>
    </source>
</evidence>
<feature type="transmembrane region" description="Helical" evidence="11">
    <location>
        <begin position="1341"/>
        <end position="1365"/>
    </location>
</feature>
<dbReference type="InterPro" id="IPR043926">
    <property type="entry name" value="ABCG_dom"/>
</dbReference>
<dbReference type="Pfam" id="PF00005">
    <property type="entry name" value="ABC_tran"/>
    <property type="match status" value="2"/>
</dbReference>
<evidence type="ECO:0000256" key="6">
    <source>
        <dbReference type="ARBA" id="ARBA00022741"/>
    </source>
</evidence>
<feature type="transmembrane region" description="Helical" evidence="11">
    <location>
        <begin position="662"/>
        <end position="681"/>
    </location>
</feature>
<dbReference type="Pfam" id="PF06422">
    <property type="entry name" value="PDR_CDR"/>
    <property type="match status" value="1"/>
</dbReference>
<reference evidence="14" key="1">
    <citation type="journal article" date="2017" name="Nat. Microbiol.">
        <title>Global analysis of biosynthetic gene clusters reveals vast potential of secondary metabolite production in Penicillium species.</title>
        <authorList>
            <person name="Nielsen J.C."/>
            <person name="Grijseels S."/>
            <person name="Prigent S."/>
            <person name="Ji B."/>
            <person name="Dainat J."/>
            <person name="Nielsen K.F."/>
            <person name="Frisvad J.C."/>
            <person name="Workman M."/>
            <person name="Nielsen J."/>
        </authorList>
    </citation>
    <scope>NUCLEOTIDE SEQUENCE [LARGE SCALE GENOMIC DNA]</scope>
    <source>
        <strain evidence="14">IBT 24891</strain>
    </source>
</reference>
<feature type="domain" description="ABC transporter" evidence="12">
    <location>
        <begin position="155"/>
        <end position="409"/>
    </location>
</feature>
<keyword evidence="8 11" id="KW-1133">Transmembrane helix</keyword>
<comment type="similarity">
    <text evidence="2">Belongs to the ABC transporter superfamily. ABCG family. PDR (TC 3.A.1.205) subfamily.</text>
</comment>
<feature type="transmembrane region" description="Helical" evidence="11">
    <location>
        <begin position="1217"/>
        <end position="1240"/>
    </location>
</feature>
<evidence type="ECO:0000256" key="1">
    <source>
        <dbReference type="ARBA" id="ARBA00004651"/>
    </source>
</evidence>
<comment type="caution">
    <text evidence="13">The sequence shown here is derived from an EMBL/GenBank/DDBJ whole genome shotgun (WGS) entry which is preliminary data.</text>
</comment>
<dbReference type="InterPro" id="IPR013525">
    <property type="entry name" value="ABC2_TM"/>
</dbReference>
<evidence type="ECO:0000256" key="5">
    <source>
        <dbReference type="ARBA" id="ARBA00022692"/>
    </source>
</evidence>
<dbReference type="SMART" id="SM00382">
    <property type="entry name" value="AAA"/>
    <property type="match status" value="2"/>
</dbReference>
<dbReference type="InterPro" id="IPR034003">
    <property type="entry name" value="ABCG_PDR_2"/>
</dbReference>
<dbReference type="SUPFAM" id="SSF52540">
    <property type="entry name" value="P-loop containing nucleoside triphosphate hydrolases"/>
    <property type="match status" value="2"/>
</dbReference>
<dbReference type="GO" id="GO:0016887">
    <property type="term" value="F:ATP hydrolysis activity"/>
    <property type="evidence" value="ECO:0007669"/>
    <property type="project" value="InterPro"/>
</dbReference>
<keyword evidence="9 11" id="KW-0472">Membrane</keyword>
<dbReference type="PROSITE" id="PS00211">
    <property type="entry name" value="ABC_TRANSPORTER_1"/>
    <property type="match status" value="1"/>
</dbReference>
<dbReference type="EMBL" id="MLKD01000011">
    <property type="protein sequence ID" value="OQE21795.1"/>
    <property type="molecule type" value="Genomic_DNA"/>
</dbReference>
<sequence>MSLLGTINPNPPRSQSVVSHNMREFPTPEDAITAEDEYDDSEKSNSGATLQDEEDEKKLESRIGTLARQLTRHSTRYSISGNFENPFTSDNSESDVNPHSPNFNARSWMKHLLAIRSRDPEKYPNRSAGISFRNLNVHGFGSPTDYQKDVLNSLLEAGTIIRRLLGAKLQKIQILREFDGLVKSGEMLVVLGKPGSGCSTLLKTIAGEMNGISMSEDSVVNYQGISAKQMRKNFRGEAIYSAETEVHFPQLSVGDTLMFAAMARAPRNRFDGISTKQYAEHMRDVVMAMLGLSHTVNTRVGNDFIRGVSGGERKRVSIAEITLSQSPLQCWDNSTRGLDSANALEFCRNLALMSKYSGTAACVAIYQASQSAYDVFDKVTLLYEGRQIYFGPTGEAKQYFVDMGFDCPSRQTTADFLTSITSPSERQTRPGFEGRVPQTPDEFAAAWKTSATRAALLKDIETYESDHPIGGSSYNDFANAHRTIQAKHQRRGSPYTISMLNQIKLCVIRGFQRLRGDFSLTITALIGNFIMSLIIGSVFYQLPNTTASFYARGALLFFAVLLNAFSSALEILTLYSQRPIVEKHSRFAFYHPFAEAVASMLCDVPYKMINSVTFNIPLYFLTNLRQEAGAFFTFWIFSVVTTFTMSMIFRTIASASRSLSQALVPAAILILGMVIYTGFTIPTRNMLGWSRWMNYINPIAYSFESFMVNEFHDRVFECAMVIPSGGFYDGLSMANRICSTVGAEAGSTEVSGSLYLELSFDYVKSHLWRNMGIMIGFLIFFGAVHLLATEYISEQKSKGEVLLFRQGHQPKYLGGESDAESAPIPNTNEKTNESRSEDISIQRQTAIFQWEDVCYDIKIKGEPRRILENVDGWVKPGTCTALMGVSGAGKTTLLDVLATRVTMGVVTGQMLVDGQPRDQSFQRKTGYVQQQDLHLPTSTVREALEFSAILRQPKSVSHKEKVAYVDEVIKLLGMEAYADAVVGVPGEGLNVEQRKRLTIGVELAAKPQLLLFLDEPTSGLDSQTSWSILDLIDTLTKHGQAILCTIHQPSAMLFQRFDRLLFLAKGGKTIYFGEIGENSKTLSDYFERNGAQTLSAGENPAEWMLEVIGAAPGSHSEIEWPKVWRESPEYRKVKEDLAKLKESLASKPKEAAGPDAYSEFAAPFYVQLYECLVRVFAQYYRSPTYLWSKAALCVLTSLYIGFSFFNSKNSNQGLQNQMFSVFMLMTIFGNLVQQIMPNFVTQRSLYEVRERPSKAYSWKAFMTANIIVELPWNTLMAVLIFVCWYYPIGLYNNASQTDSVTEKGGLMFLLIWTFLLFTSTFAHMMIAGIELAETGGNLASLLFSLCLIFCGVLATKEALPGFWVFMYRVSPFTYLVSAMLSTGLAGADAQCDDVEFLKFNPPFNQTCAEYMNPYIVGAKTGYILNKEARSDCLFCTVSKTDDFLGQIGSSYDDAWRNFGLMWVYIIFNIFGAVFIYWLARVPKGKKASGAT</sequence>
<keyword evidence="5 11" id="KW-0812">Transmembrane</keyword>
<evidence type="ECO:0000256" key="11">
    <source>
        <dbReference type="SAM" id="Phobius"/>
    </source>
</evidence>
<name>A0A1V6T5Z4_9EURO</name>
<feature type="transmembrane region" description="Helical" evidence="11">
    <location>
        <begin position="629"/>
        <end position="650"/>
    </location>
</feature>
<dbReference type="InterPro" id="IPR010929">
    <property type="entry name" value="PDR_CDR_ABC"/>
</dbReference>
<feature type="transmembrane region" description="Helical" evidence="11">
    <location>
        <begin position="518"/>
        <end position="542"/>
    </location>
</feature>
<evidence type="ECO:0000313" key="13">
    <source>
        <dbReference type="EMBL" id="OQE21795.1"/>
    </source>
</evidence>
<dbReference type="InterPro" id="IPR027417">
    <property type="entry name" value="P-loop_NTPase"/>
</dbReference>
<dbReference type="Gene3D" id="3.40.50.300">
    <property type="entry name" value="P-loop containing nucleotide triphosphate hydrolases"/>
    <property type="match status" value="2"/>
</dbReference>
<protein>
    <recommendedName>
        <fullName evidence="12">ABC transporter domain-containing protein</fullName>
    </recommendedName>
</protein>
<feature type="transmembrane region" description="Helical" evidence="11">
    <location>
        <begin position="1307"/>
        <end position="1329"/>
    </location>
</feature>
<proteinExistence type="inferred from homology"/>
<evidence type="ECO:0000256" key="2">
    <source>
        <dbReference type="ARBA" id="ARBA00006012"/>
    </source>
</evidence>
<feature type="domain" description="ABC transporter" evidence="12">
    <location>
        <begin position="848"/>
        <end position="1090"/>
    </location>
</feature>
<keyword evidence="14" id="KW-1185">Reference proteome</keyword>
<dbReference type="InterPro" id="IPR029481">
    <property type="entry name" value="ABC_trans_N"/>
</dbReference>
<dbReference type="Pfam" id="PF19055">
    <property type="entry name" value="ABC2_membrane_7"/>
    <property type="match status" value="1"/>
</dbReference>
<evidence type="ECO:0000256" key="8">
    <source>
        <dbReference type="ARBA" id="ARBA00022989"/>
    </source>
</evidence>
<evidence type="ECO:0000256" key="10">
    <source>
        <dbReference type="SAM" id="MobiDB-lite"/>
    </source>
</evidence>
<dbReference type="InterPro" id="IPR017871">
    <property type="entry name" value="ABC_transporter-like_CS"/>
</dbReference>
<dbReference type="GO" id="GO:0140359">
    <property type="term" value="F:ABC-type transporter activity"/>
    <property type="evidence" value="ECO:0007669"/>
    <property type="project" value="InterPro"/>
</dbReference>
<evidence type="ECO:0000256" key="9">
    <source>
        <dbReference type="ARBA" id="ARBA00023136"/>
    </source>
</evidence>
<feature type="region of interest" description="Disordered" evidence="10">
    <location>
        <begin position="813"/>
        <end position="836"/>
    </location>
</feature>
<dbReference type="CDD" id="cd03232">
    <property type="entry name" value="ABCG_PDR_domain2"/>
    <property type="match status" value="1"/>
</dbReference>
<keyword evidence="4" id="KW-1003">Cell membrane</keyword>
<feature type="transmembrane region" description="Helical" evidence="11">
    <location>
        <begin position="1261"/>
        <end position="1287"/>
    </location>
</feature>
<keyword evidence="7" id="KW-0067">ATP-binding</keyword>
<organism evidence="13 14">
    <name type="scientific">Penicillium steckii</name>
    <dbReference type="NCBI Taxonomy" id="303698"/>
    <lineage>
        <taxon>Eukaryota</taxon>
        <taxon>Fungi</taxon>
        <taxon>Dikarya</taxon>
        <taxon>Ascomycota</taxon>
        <taxon>Pezizomycotina</taxon>
        <taxon>Eurotiomycetes</taxon>
        <taxon>Eurotiomycetidae</taxon>
        <taxon>Eurotiales</taxon>
        <taxon>Aspergillaceae</taxon>
        <taxon>Penicillium</taxon>
    </lineage>
</organism>
<feature type="region of interest" description="Disordered" evidence="10">
    <location>
        <begin position="1"/>
        <end position="57"/>
    </location>
</feature>
<dbReference type="FunFam" id="3.40.50.300:FF:000054">
    <property type="entry name" value="ABC multidrug transporter atrF"/>
    <property type="match status" value="1"/>
</dbReference>
<evidence type="ECO:0000259" key="12">
    <source>
        <dbReference type="PROSITE" id="PS50893"/>
    </source>
</evidence>
<keyword evidence="6" id="KW-0547">Nucleotide-binding</keyword>
<feature type="transmembrane region" description="Helical" evidence="11">
    <location>
        <begin position="767"/>
        <end position="788"/>
    </location>
</feature>
<dbReference type="Pfam" id="PF14510">
    <property type="entry name" value="ABC_trans_N"/>
    <property type="match status" value="1"/>
</dbReference>
<evidence type="ECO:0000256" key="3">
    <source>
        <dbReference type="ARBA" id="ARBA00022448"/>
    </source>
</evidence>
<keyword evidence="3" id="KW-0813">Transport</keyword>
<feature type="transmembrane region" description="Helical" evidence="11">
    <location>
        <begin position="1459"/>
        <end position="1479"/>
    </location>
</feature>
<dbReference type="Pfam" id="PF01061">
    <property type="entry name" value="ABC2_membrane"/>
    <property type="match status" value="2"/>
</dbReference>
<evidence type="ECO:0000313" key="14">
    <source>
        <dbReference type="Proteomes" id="UP000191285"/>
    </source>
</evidence>
<accession>A0A1V6T5Z4</accession>
<dbReference type="OrthoDB" id="245989at2759"/>
<gene>
    <name evidence="13" type="ORF">PENSTE_c011G00404</name>
</gene>
<evidence type="ECO:0000256" key="7">
    <source>
        <dbReference type="ARBA" id="ARBA00022840"/>
    </source>
</evidence>
<dbReference type="PROSITE" id="PS50893">
    <property type="entry name" value="ABC_TRANSPORTER_2"/>
    <property type="match status" value="2"/>
</dbReference>
<dbReference type="STRING" id="303698.A0A1V6T5Z4"/>
<dbReference type="InterPro" id="IPR003593">
    <property type="entry name" value="AAA+_ATPase"/>
</dbReference>
<feature type="transmembrane region" description="Helical" evidence="11">
    <location>
        <begin position="554"/>
        <end position="575"/>
    </location>
</feature>
<dbReference type="GO" id="GO:0005886">
    <property type="term" value="C:plasma membrane"/>
    <property type="evidence" value="ECO:0007669"/>
    <property type="project" value="UniProtKB-SubCell"/>
</dbReference>
<dbReference type="InterPro" id="IPR003439">
    <property type="entry name" value="ABC_transporter-like_ATP-bd"/>
</dbReference>
<dbReference type="GO" id="GO:0005524">
    <property type="term" value="F:ATP binding"/>
    <property type="evidence" value="ECO:0007669"/>
    <property type="project" value="UniProtKB-KW"/>
</dbReference>
<dbReference type="Proteomes" id="UP000191285">
    <property type="component" value="Unassembled WGS sequence"/>
</dbReference>
<dbReference type="PANTHER" id="PTHR19241">
    <property type="entry name" value="ATP-BINDING CASSETTE TRANSPORTER"/>
    <property type="match status" value="1"/>
</dbReference>
<dbReference type="FunFam" id="3.40.50.300:FF:000881">
    <property type="entry name" value="ABC multidrug transporter A-1"/>
    <property type="match status" value="1"/>
</dbReference>